<dbReference type="InterPro" id="IPR001841">
    <property type="entry name" value="Znf_RING"/>
</dbReference>
<dbReference type="SUPFAM" id="SSF57850">
    <property type="entry name" value="RING/U-box"/>
    <property type="match status" value="1"/>
</dbReference>
<proteinExistence type="predicted"/>
<name>A0A6C0LNU0_9ZZZZ</name>
<accession>A0A6C0LNU0</accession>
<dbReference type="SMART" id="SM00184">
    <property type="entry name" value="RING"/>
    <property type="match status" value="1"/>
</dbReference>
<reference evidence="3" key="1">
    <citation type="journal article" date="2020" name="Nature">
        <title>Giant virus diversity and host interactions through global metagenomics.</title>
        <authorList>
            <person name="Schulz F."/>
            <person name="Roux S."/>
            <person name="Paez-Espino D."/>
            <person name="Jungbluth S."/>
            <person name="Walsh D.A."/>
            <person name="Denef V.J."/>
            <person name="McMahon K.D."/>
            <person name="Konstantinidis K.T."/>
            <person name="Eloe-Fadrosh E.A."/>
            <person name="Kyrpides N.C."/>
            <person name="Woyke T."/>
        </authorList>
    </citation>
    <scope>NUCLEOTIDE SEQUENCE</scope>
    <source>
        <strain evidence="3">GVMAG-M-3300027969-2</strain>
    </source>
</reference>
<evidence type="ECO:0000313" key="3">
    <source>
        <dbReference type="EMBL" id="QHU32586.1"/>
    </source>
</evidence>
<feature type="region of interest" description="Disordered" evidence="1">
    <location>
        <begin position="57"/>
        <end position="80"/>
    </location>
</feature>
<dbReference type="PROSITE" id="PS50089">
    <property type="entry name" value="ZF_RING_2"/>
    <property type="match status" value="1"/>
</dbReference>
<dbReference type="Pfam" id="PF13639">
    <property type="entry name" value="zf-RING_2"/>
    <property type="match status" value="1"/>
</dbReference>
<organism evidence="3">
    <name type="scientific">viral metagenome</name>
    <dbReference type="NCBI Taxonomy" id="1070528"/>
    <lineage>
        <taxon>unclassified sequences</taxon>
        <taxon>metagenomes</taxon>
        <taxon>organismal metagenomes</taxon>
    </lineage>
</organism>
<dbReference type="AlphaFoldDB" id="A0A6C0LNU0"/>
<dbReference type="Gene3D" id="3.30.40.10">
    <property type="entry name" value="Zinc/RING finger domain, C3HC4 (zinc finger)"/>
    <property type="match status" value="1"/>
</dbReference>
<evidence type="ECO:0000256" key="1">
    <source>
        <dbReference type="SAM" id="MobiDB-lite"/>
    </source>
</evidence>
<evidence type="ECO:0000259" key="2">
    <source>
        <dbReference type="PROSITE" id="PS50089"/>
    </source>
</evidence>
<feature type="domain" description="RING-type" evidence="2">
    <location>
        <begin position="7"/>
        <end position="49"/>
    </location>
</feature>
<dbReference type="EMBL" id="MN740540">
    <property type="protein sequence ID" value="QHU32586.1"/>
    <property type="molecule type" value="Genomic_DNA"/>
</dbReference>
<protein>
    <recommendedName>
        <fullName evidence="2">RING-type domain-containing protein</fullName>
    </recommendedName>
</protein>
<sequence length="226" mass="26446">MSTQKECPICMEIIDFNKNCVTTECGHCFHTNCLMTSVSHNGFGCPYCRTAMAEQIKDEEEEEDDDDETDSDYEDEDEDDMFDDYSLRGFRFFMNNIHGDTHEQEDLEEEDEDIRERIRDAPPRPSAEFIVDKLLDDITVEDLVKVLLLEHEEYDDSQEELSLIERSVFEKMRAIISNFNPGEGLPRVNNLMSMINDRTECITYDLNTAFVHDTLFVREEQLEYAI</sequence>
<dbReference type="InterPro" id="IPR013083">
    <property type="entry name" value="Znf_RING/FYVE/PHD"/>
</dbReference>